<evidence type="ECO:0000256" key="13">
    <source>
        <dbReference type="RuleBase" id="RU000581"/>
    </source>
</evidence>
<dbReference type="GO" id="GO:0005789">
    <property type="term" value="C:endoplasmic reticulum membrane"/>
    <property type="evidence" value="ECO:0007669"/>
    <property type="project" value="TreeGrafter"/>
</dbReference>
<dbReference type="Proteomes" id="UP001180020">
    <property type="component" value="Unassembled WGS sequence"/>
</dbReference>
<comment type="pathway">
    <text evidence="2">Lipid metabolism.</text>
</comment>
<dbReference type="EMBL" id="JAUJYO010000007">
    <property type="protein sequence ID" value="KAK1312234.1"/>
    <property type="molecule type" value="Genomic_DNA"/>
</dbReference>
<evidence type="ECO:0000256" key="11">
    <source>
        <dbReference type="ARBA" id="ARBA00023136"/>
    </source>
</evidence>
<dbReference type="PRINTS" id="PR00075">
    <property type="entry name" value="FACDDSATRASE"/>
</dbReference>
<keyword evidence="17" id="KW-1185">Reference proteome</keyword>
<feature type="transmembrane region" description="Helical" evidence="14">
    <location>
        <begin position="125"/>
        <end position="147"/>
    </location>
</feature>
<comment type="subcellular location">
    <subcellularLocation>
        <location evidence="1">Membrane</location>
        <topology evidence="1">Multi-pass membrane protein</topology>
    </subcellularLocation>
</comment>
<comment type="cofactor">
    <cofactor evidence="13">
        <name>Fe(2+)</name>
        <dbReference type="ChEBI" id="CHEBI:29033"/>
    </cofactor>
</comment>
<dbReference type="InterPro" id="IPR015876">
    <property type="entry name" value="Acyl-CoA_DS"/>
</dbReference>
<comment type="similarity">
    <text evidence="3 13">Belongs to the fatty acid desaturase type 1 family.</text>
</comment>
<sequence>MHALCLLAPFTFTSGALGVACALYVVTGLLGITLSYHRNLSRHTFRLPKWLEYTFAYCGAQAIQGDPIDWVSTHRTHHKYCDSARDPHNPINSFWFSHMGWLFKKDFIVQRCGGRNNVSDLERQFFYRFLGDTYLIHPITLAVLLYVIGGFPFVVWGMGVQIVWVYHITWFVNSVCHTWGSQSWNTGDLSTNNWWVAVLSFGVGWHNNHHVFEYSACHGLEWWQIDMTWYTVWLLRAVGLATDVKLPSPIQRQMMCSTVNAIEKL</sequence>
<feature type="transmembrane region" description="Helical" evidence="14">
    <location>
        <begin position="12"/>
        <end position="36"/>
    </location>
</feature>
<gene>
    <name evidence="16" type="ORF">QJS10_CPA07g00621</name>
</gene>
<evidence type="ECO:0000256" key="8">
    <source>
        <dbReference type="ARBA" id="ARBA00023002"/>
    </source>
</evidence>
<keyword evidence="10" id="KW-0443">Lipid metabolism</keyword>
<dbReference type="AlphaFoldDB" id="A0AAV9EH30"/>
<dbReference type="Pfam" id="PF00487">
    <property type="entry name" value="FA_desaturase"/>
    <property type="match status" value="1"/>
</dbReference>
<comment type="caution">
    <text evidence="16">The sequence shown here is derived from an EMBL/GenBank/DDBJ whole genome shotgun (WGS) entry which is preliminary data.</text>
</comment>
<keyword evidence="12 13" id="KW-0275">Fatty acid biosynthesis</keyword>
<evidence type="ECO:0000256" key="2">
    <source>
        <dbReference type="ARBA" id="ARBA00005189"/>
    </source>
</evidence>
<evidence type="ECO:0000256" key="14">
    <source>
        <dbReference type="SAM" id="Phobius"/>
    </source>
</evidence>
<evidence type="ECO:0000256" key="3">
    <source>
        <dbReference type="ARBA" id="ARBA00009295"/>
    </source>
</evidence>
<evidence type="ECO:0000256" key="9">
    <source>
        <dbReference type="ARBA" id="ARBA00023004"/>
    </source>
</evidence>
<keyword evidence="6" id="KW-0276">Fatty acid metabolism</keyword>
<evidence type="ECO:0000256" key="7">
    <source>
        <dbReference type="ARBA" id="ARBA00022989"/>
    </source>
</evidence>
<evidence type="ECO:0000256" key="6">
    <source>
        <dbReference type="ARBA" id="ARBA00022832"/>
    </source>
</evidence>
<reference evidence="16" key="1">
    <citation type="journal article" date="2023" name="Nat. Commun.">
        <title>Diploid and tetraploid genomes of Acorus and the evolution of monocots.</title>
        <authorList>
            <person name="Ma L."/>
            <person name="Liu K.W."/>
            <person name="Li Z."/>
            <person name="Hsiao Y.Y."/>
            <person name="Qi Y."/>
            <person name="Fu T."/>
            <person name="Tang G.D."/>
            <person name="Zhang D."/>
            <person name="Sun W.H."/>
            <person name="Liu D.K."/>
            <person name="Li Y."/>
            <person name="Chen G.Z."/>
            <person name="Liu X.D."/>
            <person name="Liao X.Y."/>
            <person name="Jiang Y.T."/>
            <person name="Yu X."/>
            <person name="Hao Y."/>
            <person name="Huang J."/>
            <person name="Zhao X.W."/>
            <person name="Ke S."/>
            <person name="Chen Y.Y."/>
            <person name="Wu W.L."/>
            <person name="Hsu J.L."/>
            <person name="Lin Y.F."/>
            <person name="Huang M.D."/>
            <person name="Li C.Y."/>
            <person name="Huang L."/>
            <person name="Wang Z.W."/>
            <person name="Zhao X."/>
            <person name="Zhong W.Y."/>
            <person name="Peng D.H."/>
            <person name="Ahmad S."/>
            <person name="Lan S."/>
            <person name="Zhang J.S."/>
            <person name="Tsai W.C."/>
            <person name="Van de Peer Y."/>
            <person name="Liu Z.J."/>
        </authorList>
    </citation>
    <scope>NUCLEOTIDE SEQUENCE</scope>
    <source>
        <strain evidence="16">CP</strain>
    </source>
</reference>
<dbReference type="GO" id="GO:0042761">
    <property type="term" value="P:very long-chain fatty acid biosynthetic process"/>
    <property type="evidence" value="ECO:0007669"/>
    <property type="project" value="TreeGrafter"/>
</dbReference>
<reference evidence="16" key="2">
    <citation type="submission" date="2023-06" db="EMBL/GenBank/DDBJ databases">
        <authorList>
            <person name="Ma L."/>
            <person name="Liu K.-W."/>
            <person name="Li Z."/>
            <person name="Hsiao Y.-Y."/>
            <person name="Qi Y."/>
            <person name="Fu T."/>
            <person name="Tang G."/>
            <person name="Zhang D."/>
            <person name="Sun W.-H."/>
            <person name="Liu D.-K."/>
            <person name="Li Y."/>
            <person name="Chen G.-Z."/>
            <person name="Liu X.-D."/>
            <person name="Liao X.-Y."/>
            <person name="Jiang Y.-T."/>
            <person name="Yu X."/>
            <person name="Hao Y."/>
            <person name="Huang J."/>
            <person name="Zhao X.-W."/>
            <person name="Ke S."/>
            <person name="Chen Y.-Y."/>
            <person name="Wu W.-L."/>
            <person name="Hsu J.-L."/>
            <person name="Lin Y.-F."/>
            <person name="Huang M.-D."/>
            <person name="Li C.-Y."/>
            <person name="Huang L."/>
            <person name="Wang Z.-W."/>
            <person name="Zhao X."/>
            <person name="Zhong W.-Y."/>
            <person name="Peng D.-H."/>
            <person name="Ahmad S."/>
            <person name="Lan S."/>
            <person name="Zhang J.-S."/>
            <person name="Tsai W.-C."/>
            <person name="Van De Peer Y."/>
            <person name="Liu Z.-J."/>
        </authorList>
    </citation>
    <scope>NUCLEOTIDE SEQUENCE</scope>
    <source>
        <strain evidence="16">CP</strain>
        <tissue evidence="16">Leaves</tissue>
    </source>
</reference>
<evidence type="ECO:0000259" key="15">
    <source>
        <dbReference type="Pfam" id="PF00487"/>
    </source>
</evidence>
<evidence type="ECO:0000313" key="16">
    <source>
        <dbReference type="EMBL" id="KAK1312234.1"/>
    </source>
</evidence>
<accession>A0AAV9EH30</accession>
<keyword evidence="8 13" id="KW-0560">Oxidoreductase</keyword>
<evidence type="ECO:0000313" key="17">
    <source>
        <dbReference type="Proteomes" id="UP001180020"/>
    </source>
</evidence>
<evidence type="ECO:0000256" key="5">
    <source>
        <dbReference type="ARBA" id="ARBA00022692"/>
    </source>
</evidence>
<proteinExistence type="inferred from homology"/>
<dbReference type="GO" id="GO:0016717">
    <property type="term" value="F:oxidoreductase activity, acting on paired donors, with oxidation of a pair of donors resulting in the reduction of molecular oxygen to two molecules of water"/>
    <property type="evidence" value="ECO:0007669"/>
    <property type="project" value="InterPro"/>
</dbReference>
<dbReference type="CDD" id="cd03505">
    <property type="entry name" value="Delta9-FADS-like"/>
    <property type="match status" value="1"/>
</dbReference>
<evidence type="ECO:0000256" key="10">
    <source>
        <dbReference type="ARBA" id="ARBA00023098"/>
    </source>
</evidence>
<dbReference type="PANTHER" id="PTHR11351:SF31">
    <property type="entry name" value="DESATURASE 1, ISOFORM A-RELATED"/>
    <property type="match status" value="1"/>
</dbReference>
<protein>
    <recommendedName>
        <fullName evidence="15">Fatty acid desaturase domain-containing protein</fullName>
    </recommendedName>
</protein>
<organism evidence="16 17">
    <name type="scientific">Acorus calamus</name>
    <name type="common">Sweet flag</name>
    <dbReference type="NCBI Taxonomy" id="4465"/>
    <lineage>
        <taxon>Eukaryota</taxon>
        <taxon>Viridiplantae</taxon>
        <taxon>Streptophyta</taxon>
        <taxon>Embryophyta</taxon>
        <taxon>Tracheophyta</taxon>
        <taxon>Spermatophyta</taxon>
        <taxon>Magnoliopsida</taxon>
        <taxon>Liliopsida</taxon>
        <taxon>Acoraceae</taxon>
        <taxon>Acorus</taxon>
    </lineage>
</organism>
<keyword evidence="5 13" id="KW-0812">Transmembrane</keyword>
<dbReference type="InterPro" id="IPR005804">
    <property type="entry name" value="FA_desaturase_dom"/>
</dbReference>
<evidence type="ECO:0000256" key="12">
    <source>
        <dbReference type="ARBA" id="ARBA00023160"/>
    </source>
</evidence>
<comment type="domain">
    <text evidence="13">The histidine box domains are involved in binding the catalytic metal ions.</text>
</comment>
<feature type="domain" description="Fatty acid desaturase" evidence="15">
    <location>
        <begin position="19"/>
        <end position="229"/>
    </location>
</feature>
<keyword evidence="11 14" id="KW-0472">Membrane</keyword>
<evidence type="ECO:0000256" key="4">
    <source>
        <dbReference type="ARBA" id="ARBA00022516"/>
    </source>
</evidence>
<evidence type="ECO:0000256" key="1">
    <source>
        <dbReference type="ARBA" id="ARBA00004141"/>
    </source>
</evidence>
<keyword evidence="7 14" id="KW-1133">Transmembrane helix</keyword>
<keyword evidence="4 13" id="KW-0444">Lipid biosynthesis</keyword>
<keyword evidence="9" id="KW-0408">Iron</keyword>
<name>A0AAV9EH30_ACOCL</name>
<dbReference type="PANTHER" id="PTHR11351">
    <property type="entry name" value="ACYL-COA DESATURASE"/>
    <property type="match status" value="1"/>
</dbReference>